<comment type="caution">
    <text evidence="1">The sequence shown here is derived from an EMBL/GenBank/DDBJ whole genome shotgun (WGS) entry which is preliminary data.</text>
</comment>
<dbReference type="Proteomes" id="UP000623467">
    <property type="component" value="Unassembled WGS sequence"/>
</dbReference>
<gene>
    <name evidence="1" type="ORF">MSAN_00458900</name>
</gene>
<reference evidence="1" key="1">
    <citation type="submission" date="2020-05" db="EMBL/GenBank/DDBJ databases">
        <title>Mycena genomes resolve the evolution of fungal bioluminescence.</title>
        <authorList>
            <person name="Tsai I.J."/>
        </authorList>
    </citation>
    <scope>NUCLEOTIDE SEQUENCE</scope>
    <source>
        <strain evidence="1">160909Yilan</strain>
    </source>
</reference>
<name>A0A8H6ZHK3_9AGAR</name>
<dbReference type="AlphaFoldDB" id="A0A8H6ZHK3"/>
<evidence type="ECO:0000313" key="2">
    <source>
        <dbReference type="Proteomes" id="UP000623467"/>
    </source>
</evidence>
<dbReference type="OrthoDB" id="2750929at2759"/>
<sequence length="327" mass="36659">MTPFTFCRSKPISYCASNRGYSVEAGKAGHLVSQRHPKRHKIVSTLNPALFLPSDYVDLSGKTRPAVSFPSKRIGARGVIPYQSRDSRRLPFPPQSAGFLYYRRDQDAAPLEGSICLRVTSKNAPASFDNGHDLLLPSGLPWRIILPQIACHAGLTALRAQLLQENLVTETQLSRCRTILGQGYIYPELTLFRLSQEFPIRFSGGLKLTTVGDVMHRFQLNSPLFIWMDNHTRVDYPWAGSGLACFEPSADPRHSGRRVIHMRITKIIDPVSSIVDQGTLLKPEAGELLTRLNPHSRTFEPWKYHLDAKNNATSTGLRALWNNSRIS</sequence>
<protein>
    <submittedName>
        <fullName evidence="1">Uncharacterized protein</fullName>
    </submittedName>
</protein>
<keyword evidence="2" id="KW-1185">Reference proteome</keyword>
<proteinExistence type="predicted"/>
<accession>A0A8H6ZHK3</accession>
<evidence type="ECO:0000313" key="1">
    <source>
        <dbReference type="EMBL" id="KAF7375695.1"/>
    </source>
</evidence>
<organism evidence="1 2">
    <name type="scientific">Mycena sanguinolenta</name>
    <dbReference type="NCBI Taxonomy" id="230812"/>
    <lineage>
        <taxon>Eukaryota</taxon>
        <taxon>Fungi</taxon>
        <taxon>Dikarya</taxon>
        <taxon>Basidiomycota</taxon>
        <taxon>Agaricomycotina</taxon>
        <taxon>Agaricomycetes</taxon>
        <taxon>Agaricomycetidae</taxon>
        <taxon>Agaricales</taxon>
        <taxon>Marasmiineae</taxon>
        <taxon>Mycenaceae</taxon>
        <taxon>Mycena</taxon>
    </lineage>
</organism>
<dbReference type="EMBL" id="JACAZH010000002">
    <property type="protein sequence ID" value="KAF7375695.1"/>
    <property type="molecule type" value="Genomic_DNA"/>
</dbReference>